<dbReference type="EMBL" id="ML119689">
    <property type="protein sequence ID" value="RPA80349.1"/>
    <property type="molecule type" value="Genomic_DNA"/>
</dbReference>
<organism evidence="1 2">
    <name type="scientific">Ascobolus immersus RN42</name>
    <dbReference type="NCBI Taxonomy" id="1160509"/>
    <lineage>
        <taxon>Eukaryota</taxon>
        <taxon>Fungi</taxon>
        <taxon>Dikarya</taxon>
        <taxon>Ascomycota</taxon>
        <taxon>Pezizomycotina</taxon>
        <taxon>Pezizomycetes</taxon>
        <taxon>Pezizales</taxon>
        <taxon>Ascobolaceae</taxon>
        <taxon>Ascobolus</taxon>
    </lineage>
</organism>
<dbReference type="AlphaFoldDB" id="A0A3N4I2X7"/>
<name>A0A3N4I2X7_ASCIM</name>
<evidence type="ECO:0000313" key="1">
    <source>
        <dbReference type="EMBL" id="RPA80349.1"/>
    </source>
</evidence>
<evidence type="ECO:0000313" key="2">
    <source>
        <dbReference type="Proteomes" id="UP000275078"/>
    </source>
</evidence>
<dbReference type="Proteomes" id="UP000275078">
    <property type="component" value="Unassembled WGS sequence"/>
</dbReference>
<keyword evidence="2" id="KW-1185">Reference proteome</keyword>
<proteinExistence type="predicted"/>
<sequence length="221" mass="24531">MQTVVGYRTDMERGRRGMVTGCVTTWNDRKLFLERFDTTIAMWGREEDVVISAGFGERHGIGTGGGRAAWGRKLIRSFDRWRVNTARLGYVNVRKVRCMGTGGFGLSRSKLFLEWLGPPTAASIWIQRADGRPWNAMDVRYCSLGYVGGRIPVARDEGIEERWTRGYGVRGSYGQSTLQFGYLNGGKSVGRDEGTALRPTAGLKLGYIFLGRRGVDSCSPG</sequence>
<gene>
    <name evidence="1" type="ORF">BJ508DRAFT_307552</name>
</gene>
<accession>A0A3N4I2X7</accession>
<protein>
    <submittedName>
        <fullName evidence="1">Uncharacterized protein</fullName>
    </submittedName>
</protein>
<reference evidence="1 2" key="1">
    <citation type="journal article" date="2018" name="Nat. Ecol. Evol.">
        <title>Pezizomycetes genomes reveal the molecular basis of ectomycorrhizal truffle lifestyle.</title>
        <authorList>
            <person name="Murat C."/>
            <person name="Payen T."/>
            <person name="Noel B."/>
            <person name="Kuo A."/>
            <person name="Morin E."/>
            <person name="Chen J."/>
            <person name="Kohler A."/>
            <person name="Krizsan K."/>
            <person name="Balestrini R."/>
            <person name="Da Silva C."/>
            <person name="Montanini B."/>
            <person name="Hainaut M."/>
            <person name="Levati E."/>
            <person name="Barry K.W."/>
            <person name="Belfiori B."/>
            <person name="Cichocki N."/>
            <person name="Clum A."/>
            <person name="Dockter R.B."/>
            <person name="Fauchery L."/>
            <person name="Guy J."/>
            <person name="Iotti M."/>
            <person name="Le Tacon F."/>
            <person name="Lindquist E.A."/>
            <person name="Lipzen A."/>
            <person name="Malagnac F."/>
            <person name="Mello A."/>
            <person name="Molinier V."/>
            <person name="Miyauchi S."/>
            <person name="Poulain J."/>
            <person name="Riccioni C."/>
            <person name="Rubini A."/>
            <person name="Sitrit Y."/>
            <person name="Splivallo R."/>
            <person name="Traeger S."/>
            <person name="Wang M."/>
            <person name="Zifcakova L."/>
            <person name="Wipf D."/>
            <person name="Zambonelli A."/>
            <person name="Paolocci F."/>
            <person name="Nowrousian M."/>
            <person name="Ottonello S."/>
            <person name="Baldrian P."/>
            <person name="Spatafora J.W."/>
            <person name="Henrissat B."/>
            <person name="Nagy L.G."/>
            <person name="Aury J.M."/>
            <person name="Wincker P."/>
            <person name="Grigoriev I.V."/>
            <person name="Bonfante P."/>
            <person name="Martin F.M."/>
        </authorList>
    </citation>
    <scope>NUCLEOTIDE SEQUENCE [LARGE SCALE GENOMIC DNA]</scope>
    <source>
        <strain evidence="1 2">RN42</strain>
    </source>
</reference>